<keyword evidence="5" id="KW-0997">Cell inner membrane</keyword>
<dbReference type="InterPro" id="IPR005116">
    <property type="entry name" value="Transp-assoc_OB_typ1"/>
</dbReference>
<dbReference type="Pfam" id="PF00005">
    <property type="entry name" value="ABC_tran"/>
    <property type="match status" value="1"/>
</dbReference>
<keyword evidence="3" id="KW-1003">Cell membrane</keyword>
<evidence type="ECO:0000256" key="1">
    <source>
        <dbReference type="ARBA" id="ARBA00005417"/>
    </source>
</evidence>
<dbReference type="Gene3D" id="2.40.50.100">
    <property type="match status" value="1"/>
</dbReference>
<evidence type="ECO:0000313" key="13">
    <source>
        <dbReference type="EMBL" id="MCI4681848.1"/>
    </source>
</evidence>
<dbReference type="GO" id="GO:0005524">
    <property type="term" value="F:ATP binding"/>
    <property type="evidence" value="ECO:0007669"/>
    <property type="project" value="UniProtKB-KW"/>
</dbReference>
<accession>A0ABS9Z2L7</accession>
<dbReference type="InterPro" id="IPR003593">
    <property type="entry name" value="AAA+_ATPase"/>
</dbReference>
<evidence type="ECO:0000256" key="3">
    <source>
        <dbReference type="ARBA" id="ARBA00022475"/>
    </source>
</evidence>
<evidence type="ECO:0000313" key="14">
    <source>
        <dbReference type="Proteomes" id="UP001139104"/>
    </source>
</evidence>
<proteinExistence type="inferred from homology"/>
<evidence type="ECO:0000259" key="12">
    <source>
        <dbReference type="PROSITE" id="PS51866"/>
    </source>
</evidence>
<dbReference type="SUPFAM" id="SSF50331">
    <property type="entry name" value="MOP-like"/>
    <property type="match status" value="1"/>
</dbReference>
<dbReference type="Gene3D" id="3.40.50.300">
    <property type="entry name" value="P-loop containing nucleotide triphosphate hydrolases"/>
    <property type="match status" value="1"/>
</dbReference>
<dbReference type="PANTHER" id="PTHR43514">
    <property type="entry name" value="ABC TRANSPORTER I FAMILY MEMBER 10"/>
    <property type="match status" value="1"/>
</dbReference>
<evidence type="ECO:0000256" key="7">
    <source>
        <dbReference type="ARBA" id="ARBA00022840"/>
    </source>
</evidence>
<dbReference type="Proteomes" id="UP001139104">
    <property type="component" value="Unassembled WGS sequence"/>
</dbReference>
<evidence type="ECO:0000256" key="6">
    <source>
        <dbReference type="ARBA" id="ARBA00022741"/>
    </source>
</evidence>
<dbReference type="InterPro" id="IPR011868">
    <property type="entry name" value="ModC_ABC_ATP-bd"/>
</dbReference>
<organism evidence="13 14">
    <name type="scientific">Candidatus Rhodoblastus alkanivorans</name>
    <dbReference type="NCBI Taxonomy" id="2954117"/>
    <lineage>
        <taxon>Bacteria</taxon>
        <taxon>Pseudomonadati</taxon>
        <taxon>Pseudomonadota</taxon>
        <taxon>Alphaproteobacteria</taxon>
        <taxon>Hyphomicrobiales</taxon>
        <taxon>Rhodoblastaceae</taxon>
        <taxon>Rhodoblastus</taxon>
    </lineage>
</organism>
<dbReference type="PROSITE" id="PS50893">
    <property type="entry name" value="ABC_TRANSPORTER_2"/>
    <property type="match status" value="1"/>
</dbReference>
<dbReference type="EMBL" id="JAIVFP010000001">
    <property type="protein sequence ID" value="MCI4681848.1"/>
    <property type="molecule type" value="Genomic_DNA"/>
</dbReference>
<name>A0ABS9Z2L7_9HYPH</name>
<evidence type="ECO:0000259" key="11">
    <source>
        <dbReference type="PROSITE" id="PS50893"/>
    </source>
</evidence>
<feature type="domain" description="ABC transporter" evidence="11">
    <location>
        <begin position="5"/>
        <end position="239"/>
    </location>
</feature>
<dbReference type="InterPro" id="IPR017871">
    <property type="entry name" value="ABC_transporter-like_CS"/>
</dbReference>
<sequence>MSGQGHAIRAAFRSALGAFTLDAAFEAPAKGVTALFGPSGCGKTTLLRCIAGLIRVPDGFFAIDGEVWQDREGRFLPTHRRPLGYVFQEASLFPHLSVRRNLLFGAPRQKTDGRPEIDFDEVVDLLGIRELLDRSPRNLSGGERQRVGIGRALLAQPKLLLMDEPLSALDRRTKAEILPFLEKLRDHFALPIVYVSHDVAEVERLADHVVLVETGHVVGAGPLAEVQSDPSSPLARSRDAAVSLKGVVVGFDAAYGLLDLAISGGRLFAPGPPARAGEERRVHILASAVSLAHDAPGRSSILNAVPAHIIAMKPLDPFEVVAAVALGEDGGGARLLSRMTRKSWVELGFAAGQRVYAQVKSVSLDAGRGEAEP</sequence>
<evidence type="ECO:0000256" key="9">
    <source>
        <dbReference type="ARBA" id="ARBA00023136"/>
    </source>
</evidence>
<evidence type="ECO:0000256" key="5">
    <source>
        <dbReference type="ARBA" id="ARBA00022519"/>
    </source>
</evidence>
<evidence type="ECO:0000256" key="2">
    <source>
        <dbReference type="ARBA" id="ARBA00022448"/>
    </source>
</evidence>
<dbReference type="NCBIfam" id="TIGR02142">
    <property type="entry name" value="modC_ABC"/>
    <property type="match status" value="1"/>
</dbReference>
<dbReference type="PROSITE" id="PS51866">
    <property type="entry name" value="MOP"/>
    <property type="match status" value="1"/>
</dbReference>
<keyword evidence="7 13" id="KW-0067">ATP-binding</keyword>
<dbReference type="InterPro" id="IPR008995">
    <property type="entry name" value="Mo/tungstate-bd_C_term_dom"/>
</dbReference>
<dbReference type="InterPro" id="IPR027417">
    <property type="entry name" value="P-loop_NTPase"/>
</dbReference>
<dbReference type="SUPFAM" id="SSF52540">
    <property type="entry name" value="P-loop containing nucleoside triphosphate hydrolases"/>
    <property type="match status" value="1"/>
</dbReference>
<keyword evidence="9" id="KW-0472">Membrane</keyword>
<keyword evidence="4 10" id="KW-0500">Molybdenum</keyword>
<dbReference type="SMART" id="SM00382">
    <property type="entry name" value="AAA"/>
    <property type="match status" value="1"/>
</dbReference>
<keyword evidence="14" id="KW-1185">Reference proteome</keyword>
<keyword evidence="8" id="KW-1278">Translocase</keyword>
<feature type="domain" description="Mop" evidence="12">
    <location>
        <begin position="298"/>
        <end position="368"/>
    </location>
</feature>
<dbReference type="RefSeq" id="WP_243065891.1">
    <property type="nucleotide sequence ID" value="NZ_JAIVFK010000003.1"/>
</dbReference>
<comment type="caution">
    <text evidence="13">The sequence shown here is derived from an EMBL/GenBank/DDBJ whole genome shotgun (WGS) entry which is preliminary data.</text>
</comment>
<dbReference type="Pfam" id="PF03459">
    <property type="entry name" value="TOBE"/>
    <property type="match status" value="1"/>
</dbReference>
<comment type="similarity">
    <text evidence="1">Belongs to the ABC transporter superfamily.</text>
</comment>
<dbReference type="InterPro" id="IPR050334">
    <property type="entry name" value="Molybdenum_import_ModC"/>
</dbReference>
<keyword evidence="6" id="KW-0547">Nucleotide-binding</keyword>
<dbReference type="PROSITE" id="PS00211">
    <property type="entry name" value="ABC_TRANSPORTER_1"/>
    <property type="match status" value="1"/>
</dbReference>
<evidence type="ECO:0000256" key="4">
    <source>
        <dbReference type="ARBA" id="ARBA00022505"/>
    </source>
</evidence>
<keyword evidence="2" id="KW-0813">Transport</keyword>
<reference evidence="13" key="1">
    <citation type="journal article" date="2022" name="ISME J.">
        <title>Identification of active gaseous-alkane degraders at natural gas seeps.</title>
        <authorList>
            <person name="Farhan Ul Haque M."/>
            <person name="Hernandez M."/>
            <person name="Crombie A.T."/>
            <person name="Murrell J.C."/>
        </authorList>
    </citation>
    <scope>NUCLEOTIDE SEQUENCE</scope>
    <source>
        <strain evidence="13">PC2</strain>
    </source>
</reference>
<protein>
    <submittedName>
        <fullName evidence="13">Molybdenum ABC transporter ATP-binding protein</fullName>
    </submittedName>
</protein>
<dbReference type="InterPro" id="IPR003439">
    <property type="entry name" value="ABC_transporter-like_ATP-bd"/>
</dbReference>
<dbReference type="PANTHER" id="PTHR43514:SF10">
    <property type="entry name" value="MOLYBDENUM IMPORT ATP-BINDING PROTEIN MODC 2"/>
    <property type="match status" value="1"/>
</dbReference>
<evidence type="ECO:0000256" key="8">
    <source>
        <dbReference type="ARBA" id="ARBA00022967"/>
    </source>
</evidence>
<evidence type="ECO:0000256" key="10">
    <source>
        <dbReference type="PROSITE-ProRule" id="PRU01213"/>
    </source>
</evidence>
<gene>
    <name evidence="13" type="primary">modC</name>
    <name evidence="13" type="ORF">K2U94_03565</name>
</gene>
<dbReference type="InterPro" id="IPR004606">
    <property type="entry name" value="Mop_domain"/>
</dbReference>